<evidence type="ECO:0000256" key="4">
    <source>
        <dbReference type="ARBA" id="ARBA00023062"/>
    </source>
</evidence>
<evidence type="ECO:0000256" key="1">
    <source>
        <dbReference type="ARBA" id="ARBA00005869"/>
    </source>
</evidence>
<comment type="similarity">
    <text evidence="1 5">Belongs to the proline oxidase family.</text>
</comment>
<accession>A0A428SC87</accession>
<dbReference type="Proteomes" id="UP000287972">
    <property type="component" value="Unassembled WGS sequence"/>
</dbReference>
<evidence type="ECO:0000259" key="6">
    <source>
        <dbReference type="Pfam" id="PF01619"/>
    </source>
</evidence>
<dbReference type="SUPFAM" id="SSF51730">
    <property type="entry name" value="FAD-linked oxidoreductase"/>
    <property type="match status" value="1"/>
</dbReference>
<keyword evidence="5" id="KW-0285">Flavoprotein</keyword>
<dbReference type="EMBL" id="NKCL01000032">
    <property type="protein sequence ID" value="RSL87406.1"/>
    <property type="molecule type" value="Genomic_DNA"/>
</dbReference>
<dbReference type="Gene3D" id="3.20.20.220">
    <property type="match status" value="1"/>
</dbReference>
<dbReference type="GO" id="GO:0005739">
    <property type="term" value="C:mitochondrion"/>
    <property type="evidence" value="ECO:0007669"/>
    <property type="project" value="TreeGrafter"/>
</dbReference>
<gene>
    <name evidence="7" type="ORF">CEP51_002223</name>
</gene>
<dbReference type="Pfam" id="PF01619">
    <property type="entry name" value="Pro_dh"/>
    <property type="match status" value="1"/>
</dbReference>
<keyword evidence="8" id="KW-1185">Reference proteome</keyword>
<keyword evidence="3 5" id="KW-0560">Oxidoreductase</keyword>
<dbReference type="PANTHER" id="PTHR13914:SF0">
    <property type="entry name" value="PROLINE DEHYDROGENASE 1, MITOCHONDRIAL"/>
    <property type="match status" value="1"/>
</dbReference>
<dbReference type="GO" id="GO:0071949">
    <property type="term" value="F:FAD binding"/>
    <property type="evidence" value="ECO:0007669"/>
    <property type="project" value="TreeGrafter"/>
</dbReference>
<dbReference type="AlphaFoldDB" id="A0A428SC87"/>
<proteinExistence type="inferred from homology"/>
<dbReference type="InterPro" id="IPR029041">
    <property type="entry name" value="FAD-linked_oxidoreductase-like"/>
</dbReference>
<evidence type="ECO:0000313" key="8">
    <source>
        <dbReference type="Proteomes" id="UP000287972"/>
    </source>
</evidence>
<evidence type="ECO:0000313" key="7">
    <source>
        <dbReference type="EMBL" id="RSL87406.1"/>
    </source>
</evidence>
<name>A0A428SC87_9HYPO</name>
<dbReference type="PANTHER" id="PTHR13914">
    <property type="entry name" value="PROLINE OXIDASE"/>
    <property type="match status" value="1"/>
</dbReference>
<dbReference type="GO" id="GO:0010133">
    <property type="term" value="P:L-proline catabolic process to L-glutamate"/>
    <property type="evidence" value="ECO:0007669"/>
    <property type="project" value="TreeGrafter"/>
</dbReference>
<dbReference type="EC" id="1.5.5.2" evidence="2 5"/>
<organism evidence="7 8">
    <name type="scientific">Fusarium floridanum</name>
    <dbReference type="NCBI Taxonomy" id="1325733"/>
    <lineage>
        <taxon>Eukaryota</taxon>
        <taxon>Fungi</taxon>
        <taxon>Dikarya</taxon>
        <taxon>Ascomycota</taxon>
        <taxon>Pezizomycotina</taxon>
        <taxon>Sordariomycetes</taxon>
        <taxon>Hypocreomycetidae</taxon>
        <taxon>Hypocreales</taxon>
        <taxon>Nectriaceae</taxon>
        <taxon>Fusarium</taxon>
        <taxon>Fusarium solani species complex</taxon>
    </lineage>
</organism>
<dbReference type="InterPro" id="IPR015659">
    <property type="entry name" value="Proline_oxidase"/>
</dbReference>
<evidence type="ECO:0000256" key="3">
    <source>
        <dbReference type="ARBA" id="ARBA00023002"/>
    </source>
</evidence>
<keyword evidence="4 5" id="KW-0642">Proline metabolism</keyword>
<sequence>MLSRSGSELVLLTFATPPRTIRSTSTLTRLTKSWEHATSKQRRNVITVGGSGVALFALALANREGTKYASDPRDAKALSTVPFGKLVSGWLAFAFCSSPTWVDMSETLYSIVSSIPIVSSVSHAFIMQTFFNQFPGGETTEKCAPKIEALRKNHIGTIFGYNIEGRAQGKLAKQFCPDTRATSGDNRGWVRIKVTGLLPHPVALEHDPNAILEARRQQGLDKDVPYPGLPHDGDWEAALKGKDVTDSDREQLLSLRATLESIASKARENDVRIVIDAEQTWYQPVIDSLTDELMQKYNTLDGPATCIASFQAYLRRYPQLLDQQIRRADEKGYKLLFKQTRGAYMVSEAERWRIGGKEGQEPVWASKEETDASFNYGVEKMLSTIADQVHSTGHSRIGAVFATHNSISVDLGIKLMEKYDLAERKTGNERL</sequence>
<comment type="caution">
    <text evidence="7">The sequence shown here is derived from an EMBL/GenBank/DDBJ whole genome shotgun (WGS) entry which is preliminary data.</text>
</comment>
<reference evidence="7 8" key="1">
    <citation type="submission" date="2017-06" db="EMBL/GenBank/DDBJ databases">
        <title>Comparative genomic analysis of Ambrosia Fusariam Clade fungi.</title>
        <authorList>
            <person name="Stajich J.E."/>
            <person name="Carrillo J."/>
            <person name="Kijimoto T."/>
            <person name="Eskalen A."/>
            <person name="O'Donnell K."/>
            <person name="Kasson M."/>
        </authorList>
    </citation>
    <scope>NUCLEOTIDE SEQUENCE [LARGE SCALE GENOMIC DNA]</scope>
    <source>
        <strain evidence="7 8">NRRL62606</strain>
    </source>
</reference>
<comment type="cofactor">
    <cofactor evidence="5">
        <name>FAD</name>
        <dbReference type="ChEBI" id="CHEBI:57692"/>
    </cofactor>
</comment>
<protein>
    <recommendedName>
        <fullName evidence="2 5">Proline dehydrogenase</fullName>
        <ecNumber evidence="2 5">1.5.5.2</ecNumber>
    </recommendedName>
</protein>
<feature type="domain" description="Proline dehydrogenase" evidence="6">
    <location>
        <begin position="237"/>
        <end position="424"/>
    </location>
</feature>
<dbReference type="InterPro" id="IPR002872">
    <property type="entry name" value="Proline_DH_dom"/>
</dbReference>
<comment type="catalytic activity">
    <reaction evidence="5">
        <text>L-proline + a quinone = (S)-1-pyrroline-5-carboxylate + a quinol + H(+)</text>
        <dbReference type="Rhea" id="RHEA:23784"/>
        <dbReference type="ChEBI" id="CHEBI:15378"/>
        <dbReference type="ChEBI" id="CHEBI:17388"/>
        <dbReference type="ChEBI" id="CHEBI:24646"/>
        <dbReference type="ChEBI" id="CHEBI:60039"/>
        <dbReference type="ChEBI" id="CHEBI:132124"/>
        <dbReference type="EC" id="1.5.5.2"/>
    </reaction>
</comment>
<evidence type="ECO:0000256" key="5">
    <source>
        <dbReference type="RuleBase" id="RU364054"/>
    </source>
</evidence>
<comment type="function">
    <text evidence="5">Converts proline to delta-1-pyrroline-5-carboxylate.</text>
</comment>
<evidence type="ECO:0000256" key="2">
    <source>
        <dbReference type="ARBA" id="ARBA00012695"/>
    </source>
</evidence>
<dbReference type="GO" id="GO:0004657">
    <property type="term" value="F:proline dehydrogenase activity"/>
    <property type="evidence" value="ECO:0007669"/>
    <property type="project" value="UniProtKB-EC"/>
</dbReference>
<keyword evidence="5" id="KW-0274">FAD</keyword>